<evidence type="ECO:0000313" key="6">
    <source>
        <dbReference type="EMBL" id="TMJ01032.1"/>
    </source>
</evidence>
<evidence type="ECO:0000256" key="4">
    <source>
        <dbReference type="ARBA" id="ARBA00022833"/>
    </source>
</evidence>
<dbReference type="Gene3D" id="3.40.630.10">
    <property type="entry name" value="Zn peptidases"/>
    <property type="match status" value="1"/>
</dbReference>
<comment type="cofactor">
    <cofactor evidence="1">
        <name>Zn(2+)</name>
        <dbReference type="ChEBI" id="CHEBI:29105"/>
    </cofactor>
</comment>
<evidence type="ECO:0000256" key="2">
    <source>
        <dbReference type="ARBA" id="ARBA00022723"/>
    </source>
</evidence>
<dbReference type="PIRSF" id="PIRSF039012">
    <property type="entry name" value="ASP"/>
    <property type="match status" value="1"/>
</dbReference>
<organism evidence="6 7">
    <name type="scientific">Candidatus Segetimicrobium genomatis</name>
    <dbReference type="NCBI Taxonomy" id="2569760"/>
    <lineage>
        <taxon>Bacteria</taxon>
        <taxon>Bacillati</taxon>
        <taxon>Candidatus Sysuimicrobiota</taxon>
        <taxon>Candidatus Sysuimicrobiia</taxon>
        <taxon>Candidatus Sysuimicrobiales</taxon>
        <taxon>Candidatus Segetimicrobiaceae</taxon>
        <taxon>Candidatus Segetimicrobium</taxon>
    </lineage>
</organism>
<dbReference type="InterPro" id="IPR053138">
    <property type="entry name" value="N-alpha-Ac-DABA_deacetylase"/>
</dbReference>
<feature type="domain" description="Succinylglutamate desuccinylase/Aspartoacylase catalytic" evidence="5">
    <location>
        <begin position="60"/>
        <end position="252"/>
    </location>
</feature>
<dbReference type="PANTHER" id="PTHR37326">
    <property type="entry name" value="BLL3975 PROTEIN"/>
    <property type="match status" value="1"/>
</dbReference>
<accession>A0A537KZ52</accession>
<dbReference type="PANTHER" id="PTHR37326:SF1">
    <property type="entry name" value="BLL3975 PROTEIN"/>
    <property type="match status" value="1"/>
</dbReference>
<gene>
    <name evidence="6" type="ORF">E6G99_12840</name>
</gene>
<dbReference type="Pfam" id="PF24827">
    <property type="entry name" value="AstE_AspA_cat"/>
    <property type="match status" value="1"/>
</dbReference>
<keyword evidence="2" id="KW-0479">Metal-binding</keyword>
<keyword evidence="4" id="KW-0862">Zinc</keyword>
<keyword evidence="3" id="KW-0378">Hydrolase</keyword>
<proteinExistence type="predicted"/>
<evidence type="ECO:0000313" key="7">
    <source>
        <dbReference type="Proteomes" id="UP000318661"/>
    </source>
</evidence>
<dbReference type="GO" id="GO:0016788">
    <property type="term" value="F:hydrolase activity, acting on ester bonds"/>
    <property type="evidence" value="ECO:0007669"/>
    <property type="project" value="InterPro"/>
</dbReference>
<dbReference type="SUPFAM" id="SSF53187">
    <property type="entry name" value="Zn-dependent exopeptidases"/>
    <property type="match status" value="1"/>
</dbReference>
<comment type="caution">
    <text evidence="6">The sequence shown here is derived from an EMBL/GenBank/DDBJ whole genome shotgun (WGS) entry which is preliminary data.</text>
</comment>
<dbReference type="Proteomes" id="UP000318661">
    <property type="component" value="Unassembled WGS sequence"/>
</dbReference>
<sequence>MSHHPDPHRFSQERSVKGDIVRIRDVEAKRGTTQRGFVRVGETPVGPIQFPIVIIQGTKPGPTLCLTAGVHAAEYPGIAAVTQVTRSVRPEDLTGTIIAVPVVNQPMFQARAGFLSPIDGLNLNRMFPGSPTGSISEILAHVLLNEVVVLADYHIDCHVGDLTETLWPYAGYSLTGNPHLDEQGKTLARLYTPRIVALYEEGTPLPPTKGSLTYTAAQRGVASVLGECGSAGTLEPADVEIHVRGILNVTRFLGMLPGDPSVQGDRLRAVGQFTVTARRGGLVHLKIRVGDPLKSGQEIAEIHNIFGDIVDRVQSPADGIARIIWTHKAVNTGEPLVRCWIVEPERLDG</sequence>
<evidence type="ECO:0000256" key="1">
    <source>
        <dbReference type="ARBA" id="ARBA00001947"/>
    </source>
</evidence>
<dbReference type="InterPro" id="IPR043795">
    <property type="entry name" value="N-alpha-Ac-DABA-like"/>
</dbReference>
<dbReference type="InterPro" id="IPR055438">
    <property type="entry name" value="AstE_AspA_cat"/>
</dbReference>
<name>A0A537KZ52_9BACT</name>
<dbReference type="EMBL" id="VBAJ01000332">
    <property type="protein sequence ID" value="TMJ01032.1"/>
    <property type="molecule type" value="Genomic_DNA"/>
</dbReference>
<dbReference type="GO" id="GO:0016811">
    <property type="term" value="F:hydrolase activity, acting on carbon-nitrogen (but not peptide) bonds, in linear amides"/>
    <property type="evidence" value="ECO:0007669"/>
    <property type="project" value="InterPro"/>
</dbReference>
<reference evidence="6 7" key="1">
    <citation type="journal article" date="2019" name="Nat. Microbiol.">
        <title>Mediterranean grassland soil C-N compound turnover is dependent on rainfall and depth, and is mediated by genomically divergent microorganisms.</title>
        <authorList>
            <person name="Diamond S."/>
            <person name="Andeer P.F."/>
            <person name="Li Z."/>
            <person name="Crits-Christoph A."/>
            <person name="Burstein D."/>
            <person name="Anantharaman K."/>
            <person name="Lane K.R."/>
            <person name="Thomas B.C."/>
            <person name="Pan C."/>
            <person name="Northen T.R."/>
            <person name="Banfield J.F."/>
        </authorList>
    </citation>
    <scope>NUCLEOTIDE SEQUENCE [LARGE SCALE GENOMIC DNA]</scope>
    <source>
        <strain evidence="6">NP_2</strain>
    </source>
</reference>
<evidence type="ECO:0000259" key="5">
    <source>
        <dbReference type="Pfam" id="PF24827"/>
    </source>
</evidence>
<dbReference type="GO" id="GO:0046872">
    <property type="term" value="F:metal ion binding"/>
    <property type="evidence" value="ECO:0007669"/>
    <property type="project" value="UniProtKB-KW"/>
</dbReference>
<dbReference type="AlphaFoldDB" id="A0A537KZ52"/>
<evidence type="ECO:0000256" key="3">
    <source>
        <dbReference type="ARBA" id="ARBA00022801"/>
    </source>
</evidence>
<protein>
    <recommendedName>
        <fullName evidence="5">Succinylglutamate desuccinylase/Aspartoacylase catalytic domain-containing protein</fullName>
    </recommendedName>
</protein>